<sequence>MMERGRAANEPKLINLGRYARPCGYCKSSKETSVTYELWAHSLSVDDYQCLLDRGWRRRGNALFKPEMKETCCPQYTIRLKVESFCASKEQNRVMRRMQRYLDGTYTDRWPSNKRESDLSAEQNSPKVNNLMLDSSSEMFSCAGVCNQTSRTENSVKTCDDADTVVKQLCDAVRDALESCRASGLLPADLEAPTILVQRVKPTVSKRIKTAADGQVRYSCNVAFSLAALLSKHKESNLFLGALQKTVDRAEQHNNNRNTNNVCHCFFAEVLASMLRSQAEMHECNVVTWNGYLNFVLPNLDGFGIQNRKVMSSNEIVKGDIACADEAIKEKSTKLEEKSTSSILLRDLRPRRVLEIRMERSAFDPEEFALFKRYQMAVHHDGPDYWDENSYINFLVSSPLKFVPSSPSETVFGGFGSFHQQYIIDGRLIAVGVVDILPCCLSSTYFFWDPDYAFLSLGKYSALREIEWVRSARTVCLSMEFYYLGYYIHTCPKMRYKGAYQPSELLCPIKYQWVPLEKAEPFLDRHALVDLSNCMDTDTRPSLDNNPAKKELKASVKDGGKASQ</sequence>
<dbReference type="EMBL" id="CM035428">
    <property type="protein sequence ID" value="KAH7301901.1"/>
    <property type="molecule type" value="Genomic_DNA"/>
</dbReference>
<dbReference type="Pfam" id="PF04376">
    <property type="entry name" value="ATE_N"/>
    <property type="match status" value="1"/>
</dbReference>
<dbReference type="AlphaFoldDB" id="A0A8T2S1B0"/>
<evidence type="ECO:0000256" key="6">
    <source>
        <dbReference type="SAM" id="MobiDB-lite"/>
    </source>
</evidence>
<dbReference type="PANTHER" id="PTHR21367">
    <property type="entry name" value="ARGININE-TRNA-PROTEIN TRANSFERASE 1"/>
    <property type="match status" value="1"/>
</dbReference>
<evidence type="ECO:0000256" key="1">
    <source>
        <dbReference type="ARBA" id="ARBA00009991"/>
    </source>
</evidence>
<dbReference type="EC" id="2.3.2.8" evidence="5"/>
<feature type="domain" description="N-end rule aminoacyl transferase C-terminal" evidence="8">
    <location>
        <begin position="366"/>
        <end position="507"/>
    </location>
</feature>
<dbReference type="InterPro" id="IPR030700">
    <property type="entry name" value="N-end_Aminoacyl_Trfase"/>
</dbReference>
<dbReference type="InterPro" id="IPR007471">
    <property type="entry name" value="N-end_Aminoacyl_Trfase_N"/>
</dbReference>
<feature type="region of interest" description="Disordered" evidence="6">
    <location>
        <begin position="539"/>
        <end position="564"/>
    </location>
</feature>
<evidence type="ECO:0000256" key="4">
    <source>
        <dbReference type="ARBA" id="ARBA00023315"/>
    </source>
</evidence>
<dbReference type="PIRSF" id="PIRSF037207">
    <property type="entry name" value="ATE1_euk"/>
    <property type="match status" value="1"/>
</dbReference>
<evidence type="ECO:0000313" key="9">
    <source>
        <dbReference type="EMBL" id="KAH7301901.1"/>
    </source>
</evidence>
<keyword evidence="2 5" id="KW-0808">Transferase</keyword>
<dbReference type="InterPro" id="IPR016181">
    <property type="entry name" value="Acyl_CoA_acyltransferase"/>
</dbReference>
<comment type="function">
    <text evidence="5">Involved in the post-translational conjugation of arginine to the N-terminal aspartate or glutamate of a protein. This arginylation is required for degradation of the protein via the ubiquitin pathway.</text>
</comment>
<comment type="similarity">
    <text evidence="1 5">Belongs to the R-transferase family.</text>
</comment>
<dbReference type="GO" id="GO:0005737">
    <property type="term" value="C:cytoplasm"/>
    <property type="evidence" value="ECO:0007669"/>
    <property type="project" value="TreeGrafter"/>
</dbReference>
<gene>
    <name evidence="9" type="ORF">KP509_23G047800</name>
</gene>
<evidence type="ECO:0000256" key="2">
    <source>
        <dbReference type="ARBA" id="ARBA00022679"/>
    </source>
</evidence>
<feature type="domain" description="N-end aminoacyl transferase N-terminal" evidence="7">
    <location>
        <begin position="22"/>
        <end position="93"/>
    </location>
</feature>
<evidence type="ECO:0000259" key="7">
    <source>
        <dbReference type="Pfam" id="PF04376"/>
    </source>
</evidence>
<protein>
    <recommendedName>
        <fullName evidence="5">Arginyl-tRNA--protein transferase</fullName>
        <ecNumber evidence="5">2.3.2.8</ecNumber>
    </recommendedName>
</protein>
<proteinExistence type="inferred from homology"/>
<keyword evidence="3 5" id="KW-0833">Ubl conjugation pathway</keyword>
<dbReference type="SUPFAM" id="SSF55729">
    <property type="entry name" value="Acyl-CoA N-acyltransferases (Nat)"/>
    <property type="match status" value="1"/>
</dbReference>
<dbReference type="OMA" id="SDRMVYS"/>
<comment type="catalytic activity">
    <reaction evidence="5">
        <text>an N-terminal L-alpha-aminoacyl-[protein] + L-arginyl-tRNA(Arg) = an N-terminal L-arginyl-L-aminoacyl-[protein] + tRNA(Arg) + H(+)</text>
        <dbReference type="Rhea" id="RHEA:10208"/>
        <dbReference type="Rhea" id="RHEA-COMP:9658"/>
        <dbReference type="Rhea" id="RHEA-COMP:9673"/>
        <dbReference type="Rhea" id="RHEA-COMP:10636"/>
        <dbReference type="Rhea" id="RHEA-COMP:10638"/>
        <dbReference type="ChEBI" id="CHEBI:15378"/>
        <dbReference type="ChEBI" id="CHEBI:78442"/>
        <dbReference type="ChEBI" id="CHEBI:78513"/>
        <dbReference type="ChEBI" id="CHEBI:78597"/>
        <dbReference type="ChEBI" id="CHEBI:83562"/>
        <dbReference type="EC" id="2.3.2.8"/>
    </reaction>
</comment>
<dbReference type="EMBL" id="CM035428">
    <property type="protein sequence ID" value="KAH7301900.1"/>
    <property type="molecule type" value="Genomic_DNA"/>
</dbReference>
<keyword evidence="10" id="KW-1185">Reference proteome</keyword>
<keyword evidence="4 5" id="KW-0012">Acyltransferase</keyword>
<organism evidence="9 10">
    <name type="scientific">Ceratopteris richardii</name>
    <name type="common">Triangle waterfern</name>
    <dbReference type="NCBI Taxonomy" id="49495"/>
    <lineage>
        <taxon>Eukaryota</taxon>
        <taxon>Viridiplantae</taxon>
        <taxon>Streptophyta</taxon>
        <taxon>Embryophyta</taxon>
        <taxon>Tracheophyta</taxon>
        <taxon>Polypodiopsida</taxon>
        <taxon>Polypodiidae</taxon>
        <taxon>Polypodiales</taxon>
        <taxon>Pteridineae</taxon>
        <taxon>Pteridaceae</taxon>
        <taxon>Parkerioideae</taxon>
        <taxon>Ceratopteris</taxon>
    </lineage>
</organism>
<evidence type="ECO:0000259" key="8">
    <source>
        <dbReference type="Pfam" id="PF04377"/>
    </source>
</evidence>
<dbReference type="Proteomes" id="UP000825935">
    <property type="component" value="Chromosome 23"/>
</dbReference>
<accession>A0A8T2S1B0</accession>
<name>A0A8T2S1B0_CERRI</name>
<dbReference type="InterPro" id="IPR017137">
    <property type="entry name" value="Arg-tRNA-P_Trfase_1_euk"/>
</dbReference>
<dbReference type="InterPro" id="IPR007472">
    <property type="entry name" value="N-end_Aminoacyl_Trfase_C"/>
</dbReference>
<evidence type="ECO:0000256" key="5">
    <source>
        <dbReference type="PIRNR" id="PIRNR037207"/>
    </source>
</evidence>
<dbReference type="PANTHER" id="PTHR21367:SF1">
    <property type="entry name" value="ARGINYL-TRNA--PROTEIN TRANSFERASE 1"/>
    <property type="match status" value="1"/>
</dbReference>
<dbReference type="GO" id="GO:0004057">
    <property type="term" value="F:arginyl-tRNA--protein transferase activity"/>
    <property type="evidence" value="ECO:0007669"/>
    <property type="project" value="UniProtKB-EC"/>
</dbReference>
<evidence type="ECO:0000313" key="10">
    <source>
        <dbReference type="Proteomes" id="UP000825935"/>
    </source>
</evidence>
<dbReference type="OrthoDB" id="74183at2759"/>
<reference evidence="9 10" key="1">
    <citation type="submission" date="2021-08" db="EMBL/GenBank/DDBJ databases">
        <title>WGS assembly of Ceratopteris richardii.</title>
        <authorList>
            <person name="Marchant D.B."/>
            <person name="Chen G."/>
            <person name="Jenkins J."/>
            <person name="Shu S."/>
            <person name="Leebens-Mack J."/>
            <person name="Grimwood J."/>
            <person name="Schmutz J."/>
            <person name="Soltis P."/>
            <person name="Soltis D."/>
            <person name="Chen Z.-H."/>
        </authorList>
    </citation>
    <scope>NUCLEOTIDE SEQUENCE [LARGE SCALE GENOMIC DNA]</scope>
    <source>
        <strain evidence="9">Whitten #5841</strain>
        <tissue evidence="9">Leaf</tissue>
    </source>
</reference>
<dbReference type="Pfam" id="PF04377">
    <property type="entry name" value="ATE_C"/>
    <property type="match status" value="1"/>
</dbReference>
<evidence type="ECO:0000256" key="3">
    <source>
        <dbReference type="ARBA" id="ARBA00022786"/>
    </source>
</evidence>
<comment type="caution">
    <text evidence="9">The sequence shown here is derived from an EMBL/GenBank/DDBJ whole genome shotgun (WGS) entry which is preliminary data.</text>
</comment>